<keyword evidence="6 7" id="KW-0472">Membrane</keyword>
<evidence type="ECO:0000259" key="8">
    <source>
        <dbReference type="Pfam" id="PF01694"/>
    </source>
</evidence>
<evidence type="ECO:0000256" key="6">
    <source>
        <dbReference type="ARBA" id="ARBA00023136"/>
    </source>
</evidence>
<dbReference type="EMBL" id="JACOIK010000012">
    <property type="protein sequence ID" value="MBD1434413.1"/>
    <property type="molecule type" value="Genomic_DNA"/>
</dbReference>
<gene>
    <name evidence="9" type="ORF">H8B06_16400</name>
</gene>
<dbReference type="GO" id="GO:0008233">
    <property type="term" value="F:peptidase activity"/>
    <property type="evidence" value="ECO:0007669"/>
    <property type="project" value="UniProtKB-KW"/>
</dbReference>
<reference evidence="9 10" key="1">
    <citation type="submission" date="2020-08" db="EMBL/GenBank/DDBJ databases">
        <title>Sphingobacterium sp. DN00404 isolated from aquaculture water.</title>
        <authorList>
            <person name="Zhang M."/>
        </authorList>
    </citation>
    <scope>NUCLEOTIDE SEQUENCE [LARGE SCALE GENOMIC DNA]</scope>
    <source>
        <strain evidence="9 10">DN00404</strain>
    </source>
</reference>
<feature type="transmembrane region" description="Helical" evidence="7">
    <location>
        <begin position="55"/>
        <end position="82"/>
    </location>
</feature>
<dbReference type="InterPro" id="IPR022764">
    <property type="entry name" value="Peptidase_S54_rhomboid_dom"/>
</dbReference>
<comment type="similarity">
    <text evidence="2">Belongs to the peptidase S54 family.</text>
</comment>
<dbReference type="InterPro" id="IPR050925">
    <property type="entry name" value="Rhomboid_protease_S54"/>
</dbReference>
<evidence type="ECO:0000256" key="7">
    <source>
        <dbReference type="SAM" id="Phobius"/>
    </source>
</evidence>
<dbReference type="Proteomes" id="UP000602759">
    <property type="component" value="Unassembled WGS sequence"/>
</dbReference>
<keyword evidence="3 7" id="KW-0812">Transmembrane</keyword>
<feature type="domain" description="Peptidase S54 rhomboid" evidence="8">
    <location>
        <begin position="54"/>
        <end position="205"/>
    </location>
</feature>
<dbReference type="RefSeq" id="WP_190995295.1">
    <property type="nucleotide sequence ID" value="NZ_JACOIK010000012.1"/>
</dbReference>
<dbReference type="Pfam" id="PF01694">
    <property type="entry name" value="Rhomboid"/>
    <property type="match status" value="1"/>
</dbReference>
<evidence type="ECO:0000256" key="2">
    <source>
        <dbReference type="ARBA" id="ARBA00009045"/>
    </source>
</evidence>
<name>A0ABR7YTB4_9SPHI</name>
<protein>
    <submittedName>
        <fullName evidence="9">Rhomboid family intramembrane serine protease</fullName>
    </submittedName>
</protein>
<keyword evidence="5 7" id="KW-1133">Transmembrane helix</keyword>
<evidence type="ECO:0000313" key="10">
    <source>
        <dbReference type="Proteomes" id="UP000602759"/>
    </source>
</evidence>
<evidence type="ECO:0000313" key="9">
    <source>
        <dbReference type="EMBL" id="MBD1434413.1"/>
    </source>
</evidence>
<dbReference type="GO" id="GO:0006508">
    <property type="term" value="P:proteolysis"/>
    <property type="evidence" value="ECO:0007669"/>
    <property type="project" value="UniProtKB-KW"/>
</dbReference>
<dbReference type="SUPFAM" id="SSF144091">
    <property type="entry name" value="Rhomboid-like"/>
    <property type="match status" value="1"/>
</dbReference>
<keyword evidence="9" id="KW-0645">Protease</keyword>
<feature type="transmembrane region" description="Helical" evidence="7">
    <location>
        <begin position="125"/>
        <end position="146"/>
    </location>
</feature>
<comment type="subcellular location">
    <subcellularLocation>
        <location evidence="1">Membrane</location>
        <topology evidence="1">Multi-pass membrane protein</topology>
    </subcellularLocation>
</comment>
<dbReference type="PANTHER" id="PTHR43731">
    <property type="entry name" value="RHOMBOID PROTEASE"/>
    <property type="match status" value="1"/>
</dbReference>
<feature type="transmembrane region" description="Helical" evidence="7">
    <location>
        <begin position="94"/>
        <end position="113"/>
    </location>
</feature>
<feature type="transmembrane region" description="Helical" evidence="7">
    <location>
        <begin position="188"/>
        <end position="204"/>
    </location>
</feature>
<evidence type="ECO:0000256" key="5">
    <source>
        <dbReference type="ARBA" id="ARBA00022989"/>
    </source>
</evidence>
<sequence length="225" mass="26146">MSMSFFEIFPTFKEAPYSYIIVPIMLVSSVIGFYHKPYFHALLLHPYEVYRGKRLHTILTSAFVHRNWFHLLFNCIAVQGLLYDVYGNLRQERGLFYADLVTPILTIAIIAIPNIAQIWKERMNFLFTSVGASGLSFGLFGFSFLFFPLQEIDHLFIPLIKNASQYWLYVSIIIVLLSFVKQLRINRTLHIIGYLIGSLLALLVRNESLFEFIDAFSGQFQILRN</sequence>
<keyword evidence="4" id="KW-0378">Hydrolase</keyword>
<evidence type="ECO:0000256" key="4">
    <source>
        <dbReference type="ARBA" id="ARBA00022801"/>
    </source>
</evidence>
<evidence type="ECO:0000256" key="1">
    <source>
        <dbReference type="ARBA" id="ARBA00004141"/>
    </source>
</evidence>
<comment type="caution">
    <text evidence="9">The sequence shown here is derived from an EMBL/GenBank/DDBJ whole genome shotgun (WGS) entry which is preliminary data.</text>
</comment>
<evidence type="ECO:0000256" key="3">
    <source>
        <dbReference type="ARBA" id="ARBA00022692"/>
    </source>
</evidence>
<proteinExistence type="inferred from homology"/>
<accession>A0ABR7YTB4</accession>
<dbReference type="InterPro" id="IPR035952">
    <property type="entry name" value="Rhomboid-like_sf"/>
</dbReference>
<dbReference type="Gene3D" id="1.20.1540.10">
    <property type="entry name" value="Rhomboid-like"/>
    <property type="match status" value="1"/>
</dbReference>
<keyword evidence="10" id="KW-1185">Reference proteome</keyword>
<feature type="transmembrane region" description="Helical" evidence="7">
    <location>
        <begin position="166"/>
        <end position="183"/>
    </location>
</feature>
<dbReference type="PANTHER" id="PTHR43731:SF14">
    <property type="entry name" value="PRESENILIN-ASSOCIATED RHOMBOID-LIKE PROTEIN, MITOCHONDRIAL"/>
    <property type="match status" value="1"/>
</dbReference>
<organism evidence="9 10">
    <name type="scientific">Sphingobacterium micropteri</name>
    <dbReference type="NCBI Taxonomy" id="2763501"/>
    <lineage>
        <taxon>Bacteria</taxon>
        <taxon>Pseudomonadati</taxon>
        <taxon>Bacteroidota</taxon>
        <taxon>Sphingobacteriia</taxon>
        <taxon>Sphingobacteriales</taxon>
        <taxon>Sphingobacteriaceae</taxon>
        <taxon>Sphingobacterium</taxon>
    </lineage>
</organism>
<feature type="transmembrane region" description="Helical" evidence="7">
    <location>
        <begin position="16"/>
        <end position="34"/>
    </location>
</feature>